<dbReference type="PANTHER" id="PTHR30600">
    <property type="entry name" value="CYTOCHROME C PEROXIDASE-RELATED"/>
    <property type="match status" value="1"/>
</dbReference>
<evidence type="ECO:0000256" key="3">
    <source>
        <dbReference type="ARBA" id="ARBA00023004"/>
    </source>
</evidence>
<evidence type="ECO:0000313" key="7">
    <source>
        <dbReference type="Proteomes" id="UP000033684"/>
    </source>
</evidence>
<evidence type="ECO:0000256" key="2">
    <source>
        <dbReference type="ARBA" id="ARBA00022723"/>
    </source>
</evidence>
<dbReference type="Proteomes" id="UP000033684">
    <property type="component" value="Unassembled WGS sequence"/>
</dbReference>
<dbReference type="Gene3D" id="1.10.760.10">
    <property type="entry name" value="Cytochrome c-like domain"/>
    <property type="match status" value="1"/>
</dbReference>
<evidence type="ECO:0000259" key="5">
    <source>
        <dbReference type="PROSITE" id="PS51007"/>
    </source>
</evidence>
<dbReference type="OrthoDB" id="9805202at2"/>
<dbReference type="PROSITE" id="PS51007">
    <property type="entry name" value="CYTC"/>
    <property type="match status" value="1"/>
</dbReference>
<keyword evidence="7" id="KW-1185">Reference proteome</keyword>
<dbReference type="AlphaFoldDB" id="A0A0F3IGL2"/>
<feature type="domain" description="Cytochrome c" evidence="5">
    <location>
        <begin position="202"/>
        <end position="354"/>
    </location>
</feature>
<keyword evidence="2 4" id="KW-0479">Metal-binding</keyword>
<dbReference type="GO" id="GO:0020037">
    <property type="term" value="F:heme binding"/>
    <property type="evidence" value="ECO:0007669"/>
    <property type="project" value="InterPro"/>
</dbReference>
<organism evidence="6 7">
    <name type="scientific">Methylocucumis oryzae</name>
    <dbReference type="NCBI Taxonomy" id="1632867"/>
    <lineage>
        <taxon>Bacteria</taxon>
        <taxon>Pseudomonadati</taxon>
        <taxon>Pseudomonadota</taxon>
        <taxon>Gammaproteobacteria</taxon>
        <taxon>Methylococcales</taxon>
        <taxon>Methylococcaceae</taxon>
        <taxon>Methylocucumis</taxon>
    </lineage>
</organism>
<reference evidence="6 7" key="2">
    <citation type="journal article" date="2016" name="Microb. Ecol.">
        <title>Genome Characteristics of a Novel Type I Methanotroph (Sn10-6) Isolated from a Flooded Indian Rice Field.</title>
        <authorList>
            <person name="Rahalkar M.C."/>
            <person name="Pandit P.S."/>
            <person name="Dhakephalkar P.K."/>
            <person name="Pore S."/>
            <person name="Arora P."/>
            <person name="Kapse N."/>
        </authorList>
    </citation>
    <scope>NUCLEOTIDE SEQUENCE [LARGE SCALE GENOMIC DNA]</scope>
    <source>
        <strain evidence="6 7">Sn10-6</strain>
    </source>
</reference>
<keyword evidence="3 4" id="KW-0408">Iron</keyword>
<keyword evidence="1 4" id="KW-0349">Heme</keyword>
<evidence type="ECO:0000256" key="4">
    <source>
        <dbReference type="PROSITE-ProRule" id="PRU00433"/>
    </source>
</evidence>
<proteinExistence type="predicted"/>
<dbReference type="InterPro" id="IPR051395">
    <property type="entry name" value="Cytochrome_c_Peroxidase/MauG"/>
</dbReference>
<dbReference type="PANTHER" id="PTHR30600:SF9">
    <property type="entry name" value="BLR7738 PROTEIN"/>
    <property type="match status" value="1"/>
</dbReference>
<dbReference type="GO" id="GO:0004130">
    <property type="term" value="F:cytochrome-c peroxidase activity"/>
    <property type="evidence" value="ECO:0007669"/>
    <property type="project" value="TreeGrafter"/>
</dbReference>
<evidence type="ECO:0000313" key="6">
    <source>
        <dbReference type="EMBL" id="KJV05842.1"/>
    </source>
</evidence>
<dbReference type="RefSeq" id="WP_045779887.1">
    <property type="nucleotide sequence ID" value="NZ_LAJX01000167.1"/>
</dbReference>
<evidence type="ECO:0000256" key="1">
    <source>
        <dbReference type="ARBA" id="ARBA00022617"/>
    </source>
</evidence>
<dbReference type="InterPro" id="IPR009056">
    <property type="entry name" value="Cyt_c-like_dom"/>
</dbReference>
<sequence length="371" mass="39884">MVPERFTNNLVGRSVSVLDFANNKVIARDIESTPLPLLGSFEHNVLMGKLAFFTALGIPDNGLSNTAIRSIDPLKFRGKQSDNAWSTCASCHPAGLADGVTWIFADGPRQTLPLDATYSKRSAAHDARILNWSAVRGSNTDFNNNSRGVQGGVGFASDAPFAAATPNPNIFNHGITQGASEALDDETLWIQTVRPFFMPSAGNVTAGRTVFEENCASCHGGAKWTKSQILYRDNPALVAGVPRDPGLTLAPSLGGQIQSFTLDGKTLTYLEKVDTFANTNEGEIKANGTTAFGGDGFNVPSLLGVRYHAPYFHNGSAKQLADVFDAHKLNSGTIASELNTTERSNLLKFLNTIDGRTEPFRSEADDFRDPN</sequence>
<dbReference type="EMBL" id="LAJX01000167">
    <property type="protein sequence ID" value="KJV05842.1"/>
    <property type="molecule type" value="Genomic_DNA"/>
</dbReference>
<dbReference type="GO" id="GO:0009055">
    <property type="term" value="F:electron transfer activity"/>
    <property type="evidence" value="ECO:0007669"/>
    <property type="project" value="InterPro"/>
</dbReference>
<accession>A0A0F3IGL2</accession>
<dbReference type="SUPFAM" id="SSF46626">
    <property type="entry name" value="Cytochrome c"/>
    <property type="match status" value="1"/>
</dbReference>
<comment type="caution">
    <text evidence="6">The sequence shown here is derived from an EMBL/GenBank/DDBJ whole genome shotgun (WGS) entry which is preliminary data.</text>
</comment>
<dbReference type="InterPro" id="IPR036909">
    <property type="entry name" value="Cyt_c-like_dom_sf"/>
</dbReference>
<name>A0A0F3IGL2_9GAMM</name>
<reference evidence="7" key="1">
    <citation type="submission" date="2015-03" db="EMBL/GenBank/DDBJ databases">
        <title>Draft genome sequence of a novel methanotroph (Sn10-6) isolated from flooded ricefield rhizosphere in India.</title>
        <authorList>
            <person name="Pandit P.S."/>
            <person name="Pore S.D."/>
            <person name="Arora P."/>
            <person name="Kapse N.G."/>
            <person name="Dhakephalkar P.K."/>
            <person name="Rahalkar M.C."/>
        </authorList>
    </citation>
    <scope>NUCLEOTIDE SEQUENCE [LARGE SCALE GENOMIC DNA]</scope>
    <source>
        <strain evidence="7">Sn10-6</strain>
    </source>
</reference>
<gene>
    <name evidence="6" type="ORF">VZ94_15255</name>
</gene>
<protein>
    <recommendedName>
        <fullName evidence="5">Cytochrome c domain-containing protein</fullName>
    </recommendedName>
</protein>
<dbReference type="GO" id="GO:0046872">
    <property type="term" value="F:metal ion binding"/>
    <property type="evidence" value="ECO:0007669"/>
    <property type="project" value="UniProtKB-KW"/>
</dbReference>